<name>A0ABU2H3D9_9ACTN</name>
<organism evidence="2 3">
    <name type="scientific">Lipingzhangella rawalii</name>
    <dbReference type="NCBI Taxonomy" id="2055835"/>
    <lineage>
        <taxon>Bacteria</taxon>
        <taxon>Bacillati</taxon>
        <taxon>Actinomycetota</taxon>
        <taxon>Actinomycetes</taxon>
        <taxon>Streptosporangiales</taxon>
        <taxon>Nocardiopsidaceae</taxon>
        <taxon>Lipingzhangella</taxon>
    </lineage>
</organism>
<dbReference type="Pfam" id="PF13560">
    <property type="entry name" value="HTH_31"/>
    <property type="match status" value="1"/>
</dbReference>
<dbReference type="EMBL" id="JAVLVT010000001">
    <property type="protein sequence ID" value="MDS1269364.1"/>
    <property type="molecule type" value="Genomic_DNA"/>
</dbReference>
<dbReference type="Gene3D" id="1.10.260.40">
    <property type="entry name" value="lambda repressor-like DNA-binding domains"/>
    <property type="match status" value="1"/>
</dbReference>
<dbReference type="InterPro" id="IPR010982">
    <property type="entry name" value="Lambda_DNA-bd_dom_sf"/>
</dbReference>
<gene>
    <name evidence="2" type="ORF">RIF23_03540</name>
</gene>
<evidence type="ECO:0000313" key="2">
    <source>
        <dbReference type="EMBL" id="MDS1269364.1"/>
    </source>
</evidence>
<accession>A0ABU2H3D9</accession>
<dbReference type="SMART" id="SM00530">
    <property type="entry name" value="HTH_XRE"/>
    <property type="match status" value="1"/>
</dbReference>
<comment type="caution">
    <text evidence="2">The sequence shown here is derived from an EMBL/GenBank/DDBJ whole genome shotgun (WGS) entry which is preliminary data.</text>
</comment>
<proteinExistence type="predicted"/>
<evidence type="ECO:0000313" key="3">
    <source>
        <dbReference type="Proteomes" id="UP001250214"/>
    </source>
</evidence>
<dbReference type="InterPro" id="IPR043917">
    <property type="entry name" value="DUF5753"/>
</dbReference>
<protein>
    <submittedName>
        <fullName evidence="2">Helix-turn-helix transcriptional regulator</fullName>
    </submittedName>
</protein>
<evidence type="ECO:0000259" key="1">
    <source>
        <dbReference type="SMART" id="SM00530"/>
    </source>
</evidence>
<feature type="domain" description="HTH cro/C1-type" evidence="1">
    <location>
        <begin position="16"/>
        <end position="71"/>
    </location>
</feature>
<keyword evidence="3" id="KW-1185">Reference proteome</keyword>
<sequence>MQRQSPTVRQRRLARELRRIREDSGLRTAEVARSLDWSVAKLSRIETGQIRAHWGDVADLLDHYRVGPAQREALITLAREARQRSWWSAYSDVLSNAYVGLEAEASSVWLWCPQLVPELLQVDDYAHAVLKVTHPTAGVEEQRRRIEALGLRRQNLERTPALSVDAIVDESVLCRVVDSARTRQRQLEHLLSCGNRDNVRLRVLPFTVGAHAGIDGACTILSFDNERDPDVVYVSSGETEVFLENGDEVARHRRRMAAVAATALEESETRALIASYYESCTNPEPTERE</sequence>
<dbReference type="Proteomes" id="UP001250214">
    <property type="component" value="Unassembled WGS sequence"/>
</dbReference>
<reference evidence="3" key="1">
    <citation type="submission" date="2023-07" db="EMBL/GenBank/DDBJ databases">
        <title>Novel species in the genus Lipingzhangella isolated from Sambhar Salt Lake.</title>
        <authorList>
            <person name="Jiya N."/>
            <person name="Kajale S."/>
            <person name="Sharma A."/>
        </authorList>
    </citation>
    <scope>NUCLEOTIDE SEQUENCE [LARGE SCALE GENOMIC DNA]</scope>
    <source>
        <strain evidence="3">LS1_29</strain>
    </source>
</reference>
<dbReference type="RefSeq" id="WP_310910841.1">
    <property type="nucleotide sequence ID" value="NZ_JAVLVT010000001.1"/>
</dbReference>
<dbReference type="CDD" id="cd00093">
    <property type="entry name" value="HTH_XRE"/>
    <property type="match status" value="1"/>
</dbReference>
<dbReference type="InterPro" id="IPR001387">
    <property type="entry name" value="Cro/C1-type_HTH"/>
</dbReference>
<dbReference type="SUPFAM" id="SSF47413">
    <property type="entry name" value="lambda repressor-like DNA-binding domains"/>
    <property type="match status" value="1"/>
</dbReference>
<dbReference type="Pfam" id="PF19054">
    <property type="entry name" value="DUF5753"/>
    <property type="match status" value="1"/>
</dbReference>